<evidence type="ECO:0000313" key="9">
    <source>
        <dbReference type="Proteomes" id="UP000618579"/>
    </source>
</evidence>
<dbReference type="PANTHER" id="PTHR11764:SF20">
    <property type="entry name" value="LANOSTEROL SYNTHASE"/>
    <property type="match status" value="1"/>
</dbReference>
<sequence length="642" mass="71257">MPIMSDVNDEILRMTHLLEKLQQEDGSWRFCFENSLLTDAYLIIVLRTLEIPEEELIKQLHDRIAAHQEANGAWKVYHDEAEGNLDATVNAYFALLYSGYSRKSDEPMKKAARFISSKGGLLSVKTVLTKVFLALAGQYAWPSSLMIPLEFLLLPPSAPISFFDFSGFARVHFAPILIMADLKFVRKNAATPDLSHLSQSDDMSSLSASQPENRPVAEDPELLRGFQQLLTELHSGIKQLGSLPGQLHKRAVNAAETYMLDRIEVDGTLYSYSTSTLLMIMALTSLGYDKKHPTIAAALNGLASMLWNLGGKVHLQNSPSTIWDTALLATAMQQAGVSKEHPTVRKAVHYLFGMQHTKLGDWSLHVSHPVPGGWGFSESNTINPDVDDATAALRAIRSTTRSNPAHQDAWNRGLNWVIAMQNKDGGWPAFERGVTNKLLTLFPIDGASAAAIDPSTADLTGRTLEFLGTTAGFDVNHAFVRRGVDWLFSHQEEDGSWYGRWGICYIYGTWAALTGLMAIRADPDHPAVKKAAEWLLSIQNADGGWGESCSSDYLKRYVPLGASTPSQTAWALDALIAVSAKPLPAIERGIRQLLLQTHKDDWTTRYPTGSGLPGSFYSHYHSYRYIWPFITLNHYKEKYATM</sequence>
<evidence type="ECO:0000256" key="2">
    <source>
        <dbReference type="ARBA" id="ARBA00009755"/>
    </source>
</evidence>
<dbReference type="GO" id="GO:0051007">
    <property type="term" value="F:squalene-hopene cyclase activity"/>
    <property type="evidence" value="ECO:0007669"/>
    <property type="project" value="UniProtKB-EC"/>
</dbReference>
<gene>
    <name evidence="8" type="primary">shc</name>
    <name evidence="8" type="ORF">GC097_02340</name>
</gene>
<dbReference type="EC" id="5.4.99.17" evidence="8"/>
<evidence type="ECO:0000256" key="5">
    <source>
        <dbReference type="SAM" id="MobiDB-lite"/>
    </source>
</evidence>
<dbReference type="InterPro" id="IPR032697">
    <property type="entry name" value="SQ_cyclase_N"/>
</dbReference>
<dbReference type="Pfam" id="PF13243">
    <property type="entry name" value="SQHop_cyclase_C"/>
    <property type="match status" value="1"/>
</dbReference>
<dbReference type="PANTHER" id="PTHR11764">
    <property type="entry name" value="TERPENE CYCLASE/MUTASE FAMILY MEMBER"/>
    <property type="match status" value="1"/>
</dbReference>
<dbReference type="SFLD" id="SFLDG01016">
    <property type="entry name" value="Prenyltransferase_Like_2"/>
    <property type="match status" value="1"/>
</dbReference>
<dbReference type="Pfam" id="PF13249">
    <property type="entry name" value="SQHop_cyclase_N"/>
    <property type="match status" value="1"/>
</dbReference>
<dbReference type="NCBIfam" id="TIGR01787">
    <property type="entry name" value="squalene_cyclas"/>
    <property type="match status" value="1"/>
</dbReference>
<dbReference type="NCBIfam" id="TIGR01507">
    <property type="entry name" value="hopene_cyclase"/>
    <property type="match status" value="1"/>
</dbReference>
<feature type="domain" description="Squalene cyclase N-terminal" evidence="7">
    <location>
        <begin position="13"/>
        <end position="308"/>
    </location>
</feature>
<accession>A0ABX1ZFK3</accession>
<dbReference type="InterPro" id="IPR008930">
    <property type="entry name" value="Terpenoid_cyclase/PrenylTrfase"/>
</dbReference>
<dbReference type="PROSITE" id="PS01074">
    <property type="entry name" value="TERPENE_SYNTHASES"/>
    <property type="match status" value="1"/>
</dbReference>
<evidence type="ECO:0000313" key="8">
    <source>
        <dbReference type="EMBL" id="NOU98861.1"/>
    </source>
</evidence>
<organism evidence="8 9">
    <name type="scientific">Paenibacillus planticolens</name>
    <dbReference type="NCBI Taxonomy" id="2654976"/>
    <lineage>
        <taxon>Bacteria</taxon>
        <taxon>Bacillati</taxon>
        <taxon>Bacillota</taxon>
        <taxon>Bacilli</taxon>
        <taxon>Bacillales</taxon>
        <taxon>Paenibacillaceae</taxon>
        <taxon>Paenibacillus</taxon>
    </lineage>
</organism>
<keyword evidence="9" id="KW-1185">Reference proteome</keyword>
<protein>
    <submittedName>
        <fullName evidence="8">Squalene--hopene cyclase</fullName>
        <ecNumber evidence="8">5.4.99.17</ecNumber>
    </submittedName>
</protein>
<dbReference type="InterPro" id="IPR006400">
    <property type="entry name" value="Hopene-cyclase"/>
</dbReference>
<feature type="compositionally biased region" description="Low complexity" evidence="5">
    <location>
        <begin position="194"/>
        <end position="209"/>
    </location>
</feature>
<dbReference type="EMBL" id="WHNZ01000007">
    <property type="protein sequence ID" value="NOU98861.1"/>
    <property type="molecule type" value="Genomic_DNA"/>
</dbReference>
<proteinExistence type="inferred from homology"/>
<comment type="similarity">
    <text evidence="2">Belongs to the terpene cyclase/mutase family.</text>
</comment>
<name>A0ABX1ZFK3_9BACL</name>
<comment type="caution">
    <text evidence="8">The sequence shown here is derived from an EMBL/GenBank/DDBJ whole genome shotgun (WGS) entry which is preliminary data.</text>
</comment>
<evidence type="ECO:0000256" key="3">
    <source>
        <dbReference type="ARBA" id="ARBA00022737"/>
    </source>
</evidence>
<dbReference type="InterPro" id="IPR002365">
    <property type="entry name" value="Terpene_synthase_CS"/>
</dbReference>
<comment type="pathway">
    <text evidence="1">Secondary metabolite biosynthesis; hopanoid biosynthesis.</text>
</comment>
<dbReference type="SUPFAM" id="SSF48239">
    <property type="entry name" value="Terpenoid cyclases/Protein prenyltransferases"/>
    <property type="match status" value="2"/>
</dbReference>
<dbReference type="InterPro" id="IPR018333">
    <property type="entry name" value="Squalene_cyclase"/>
</dbReference>
<evidence type="ECO:0000259" key="6">
    <source>
        <dbReference type="Pfam" id="PF13243"/>
    </source>
</evidence>
<keyword evidence="3" id="KW-0677">Repeat</keyword>
<dbReference type="InterPro" id="IPR032696">
    <property type="entry name" value="SQ_cyclase_C"/>
</dbReference>
<feature type="domain" description="Squalene cyclase C-terminal" evidence="6">
    <location>
        <begin position="320"/>
        <end position="636"/>
    </location>
</feature>
<evidence type="ECO:0000256" key="1">
    <source>
        <dbReference type="ARBA" id="ARBA00004999"/>
    </source>
</evidence>
<feature type="region of interest" description="Disordered" evidence="5">
    <location>
        <begin position="194"/>
        <end position="215"/>
    </location>
</feature>
<dbReference type="Proteomes" id="UP000618579">
    <property type="component" value="Unassembled WGS sequence"/>
</dbReference>
<evidence type="ECO:0000259" key="7">
    <source>
        <dbReference type="Pfam" id="PF13249"/>
    </source>
</evidence>
<evidence type="ECO:0000256" key="4">
    <source>
        <dbReference type="ARBA" id="ARBA00023235"/>
    </source>
</evidence>
<dbReference type="RefSeq" id="WP_171681735.1">
    <property type="nucleotide sequence ID" value="NZ_WHNZ01000007.1"/>
</dbReference>
<reference evidence="8 9" key="1">
    <citation type="submission" date="2019-10" db="EMBL/GenBank/DDBJ databases">
        <title>Description of Paenibacillus pedi sp. nov.</title>
        <authorList>
            <person name="Carlier A."/>
            <person name="Qi S."/>
        </authorList>
    </citation>
    <scope>NUCLEOTIDE SEQUENCE [LARGE SCALE GENOMIC DNA]</scope>
    <source>
        <strain evidence="8 9">LMG 31457</strain>
    </source>
</reference>
<keyword evidence="4 8" id="KW-0413">Isomerase</keyword>
<dbReference type="Gene3D" id="1.50.10.20">
    <property type="match status" value="2"/>
</dbReference>